<dbReference type="PROSITE" id="PS51123">
    <property type="entry name" value="OMPA_2"/>
    <property type="match status" value="1"/>
</dbReference>
<evidence type="ECO:0000313" key="10">
    <source>
        <dbReference type="Proteomes" id="UP001232445"/>
    </source>
</evidence>
<comment type="subcellular location">
    <subcellularLocation>
        <location evidence="1">Cell membrane</location>
        <topology evidence="1">Single-pass membrane protein</topology>
    </subcellularLocation>
</comment>
<comment type="similarity">
    <text evidence="2">Belongs to the MotB family.</text>
</comment>
<evidence type="ECO:0000313" key="9">
    <source>
        <dbReference type="EMBL" id="MDQ0340865.1"/>
    </source>
</evidence>
<dbReference type="EMBL" id="JAUSUQ010000021">
    <property type="protein sequence ID" value="MDQ0340865.1"/>
    <property type="molecule type" value="Genomic_DNA"/>
</dbReference>
<dbReference type="Pfam" id="PF13677">
    <property type="entry name" value="MotB_plug"/>
    <property type="match status" value="1"/>
</dbReference>
<keyword evidence="3" id="KW-1003">Cell membrane</keyword>
<protein>
    <submittedName>
        <fullName evidence="9">Chemotaxis protein MotB</fullName>
    </submittedName>
</protein>
<feature type="domain" description="OmpA-like" evidence="8">
    <location>
        <begin position="126"/>
        <end position="248"/>
    </location>
</feature>
<dbReference type="InterPro" id="IPR050330">
    <property type="entry name" value="Bact_OuterMem_StrucFunc"/>
</dbReference>
<evidence type="ECO:0000256" key="2">
    <source>
        <dbReference type="ARBA" id="ARBA00008914"/>
    </source>
</evidence>
<accession>A0ABU0CWU4</accession>
<dbReference type="Proteomes" id="UP001232445">
    <property type="component" value="Unassembled WGS sequence"/>
</dbReference>
<evidence type="ECO:0000256" key="5">
    <source>
        <dbReference type="ARBA" id="ARBA00022989"/>
    </source>
</evidence>
<evidence type="ECO:0000256" key="6">
    <source>
        <dbReference type="ARBA" id="ARBA00023136"/>
    </source>
</evidence>
<reference evidence="9 10" key="1">
    <citation type="submission" date="2023-07" db="EMBL/GenBank/DDBJ databases">
        <title>Genomic Encyclopedia of Type Strains, Phase IV (KMG-IV): sequencing the most valuable type-strain genomes for metagenomic binning, comparative biology and taxonomic classification.</title>
        <authorList>
            <person name="Goeker M."/>
        </authorList>
    </citation>
    <scope>NUCLEOTIDE SEQUENCE [LARGE SCALE GENOMIC DNA]</scope>
    <source>
        <strain evidence="9 10">DSM 17740</strain>
    </source>
</reference>
<dbReference type="Gene3D" id="3.30.1330.60">
    <property type="entry name" value="OmpA-like domain"/>
    <property type="match status" value="1"/>
</dbReference>
<dbReference type="InterPro" id="IPR006665">
    <property type="entry name" value="OmpA-like"/>
</dbReference>
<organism evidence="9 10">
    <name type="scientific">Caldalkalibacillus uzonensis</name>
    <dbReference type="NCBI Taxonomy" id="353224"/>
    <lineage>
        <taxon>Bacteria</taxon>
        <taxon>Bacillati</taxon>
        <taxon>Bacillota</taxon>
        <taxon>Bacilli</taxon>
        <taxon>Bacillales</taxon>
        <taxon>Bacillaceae</taxon>
        <taxon>Caldalkalibacillus</taxon>
    </lineage>
</organism>
<keyword evidence="5" id="KW-1133">Transmembrane helix</keyword>
<dbReference type="PANTHER" id="PTHR30329">
    <property type="entry name" value="STATOR ELEMENT OF FLAGELLAR MOTOR COMPLEX"/>
    <property type="match status" value="1"/>
</dbReference>
<dbReference type="Pfam" id="PF00691">
    <property type="entry name" value="OmpA"/>
    <property type="match status" value="1"/>
</dbReference>
<evidence type="ECO:0000259" key="8">
    <source>
        <dbReference type="PROSITE" id="PS51123"/>
    </source>
</evidence>
<dbReference type="SUPFAM" id="SSF103088">
    <property type="entry name" value="OmpA-like"/>
    <property type="match status" value="1"/>
</dbReference>
<dbReference type="PANTHER" id="PTHR30329:SF21">
    <property type="entry name" value="LIPOPROTEIN YIAD-RELATED"/>
    <property type="match status" value="1"/>
</dbReference>
<name>A0ABU0CWU4_9BACI</name>
<keyword evidence="6 7" id="KW-0472">Membrane</keyword>
<keyword evidence="10" id="KW-1185">Reference proteome</keyword>
<dbReference type="InterPro" id="IPR036737">
    <property type="entry name" value="OmpA-like_sf"/>
</dbReference>
<comment type="caution">
    <text evidence="9">The sequence shown here is derived from an EMBL/GenBank/DDBJ whole genome shotgun (WGS) entry which is preliminary data.</text>
</comment>
<dbReference type="NCBIfam" id="NF005831">
    <property type="entry name" value="PRK07734.1"/>
    <property type="match status" value="1"/>
</dbReference>
<dbReference type="RefSeq" id="WP_307343238.1">
    <property type="nucleotide sequence ID" value="NZ_JAUSUQ010000021.1"/>
</dbReference>
<proteinExistence type="inferred from homology"/>
<keyword evidence="4" id="KW-0812">Transmembrane</keyword>
<dbReference type="CDD" id="cd07185">
    <property type="entry name" value="OmpA_C-like"/>
    <property type="match status" value="1"/>
</dbReference>
<dbReference type="InterPro" id="IPR025713">
    <property type="entry name" value="MotB-like_N_dom"/>
</dbReference>
<evidence type="ECO:0000256" key="3">
    <source>
        <dbReference type="ARBA" id="ARBA00022475"/>
    </source>
</evidence>
<gene>
    <name evidence="9" type="ORF">J2S00_003705</name>
</gene>
<evidence type="ECO:0000256" key="7">
    <source>
        <dbReference type="PROSITE-ProRule" id="PRU00473"/>
    </source>
</evidence>
<evidence type="ECO:0000256" key="1">
    <source>
        <dbReference type="ARBA" id="ARBA00004162"/>
    </source>
</evidence>
<evidence type="ECO:0000256" key="4">
    <source>
        <dbReference type="ARBA" id="ARBA00022692"/>
    </source>
</evidence>
<sequence>MSRLKKRKHDEHIDETWLIPYADMLTLLLALFIILFASSTLDAQKFERIIQSFAIAFHGGQPTAMTVGPPPVPDDVDEEETEETVEPAKLTPLQQEMEDLRKLQERINTYIKQNNLQLSLKTELTEAGLIITILDHALFDSGSAVVKPEAVKLAREISNLLISDPPRHIEISGHTDNVPIHNSNFRSNWDLSAMRAINFLKIILENDNLSPEYFSVRGYSEYRPVATNDSAAGRQQNRRVEVLILPNYQAQQ</sequence>